<reference evidence="1" key="1">
    <citation type="submission" date="2018-11" db="EMBL/GenBank/DDBJ databases">
        <authorList>
            <consortium name="Genoscope - CEA"/>
            <person name="William W."/>
        </authorList>
    </citation>
    <scope>NUCLEOTIDE SEQUENCE</scope>
</reference>
<name>A0A3P6A706_BRACM</name>
<dbReference type="AlphaFoldDB" id="A0A3P6A706"/>
<accession>A0A3P6A706</accession>
<sequence length="33" mass="3808">MAKRSFAMLEWQSLVENLSSFVDIPNTQNVVPR</sequence>
<evidence type="ECO:0000313" key="1">
    <source>
        <dbReference type="EMBL" id="VDC88142.1"/>
    </source>
</evidence>
<dbReference type="EMBL" id="LR031573">
    <property type="protein sequence ID" value="VDC88142.1"/>
    <property type="molecule type" value="Genomic_DNA"/>
</dbReference>
<gene>
    <name evidence="1" type="ORF">BRAA02T06673Z</name>
</gene>
<proteinExistence type="predicted"/>
<organism evidence="1">
    <name type="scientific">Brassica campestris</name>
    <name type="common">Field mustard</name>
    <dbReference type="NCBI Taxonomy" id="3711"/>
    <lineage>
        <taxon>Eukaryota</taxon>
        <taxon>Viridiplantae</taxon>
        <taxon>Streptophyta</taxon>
        <taxon>Embryophyta</taxon>
        <taxon>Tracheophyta</taxon>
        <taxon>Spermatophyta</taxon>
        <taxon>Magnoliopsida</taxon>
        <taxon>eudicotyledons</taxon>
        <taxon>Gunneridae</taxon>
        <taxon>Pentapetalae</taxon>
        <taxon>rosids</taxon>
        <taxon>malvids</taxon>
        <taxon>Brassicales</taxon>
        <taxon>Brassicaceae</taxon>
        <taxon>Brassiceae</taxon>
        <taxon>Brassica</taxon>
    </lineage>
</organism>
<protein>
    <submittedName>
        <fullName evidence="1">Uncharacterized protein</fullName>
    </submittedName>
</protein>